<comment type="caution">
    <text evidence="1">The sequence shown here is derived from an EMBL/GenBank/DDBJ whole genome shotgun (WGS) entry which is preliminary data.</text>
</comment>
<dbReference type="PROSITE" id="PS51257">
    <property type="entry name" value="PROKAR_LIPOPROTEIN"/>
    <property type="match status" value="1"/>
</dbReference>
<dbReference type="OrthoDB" id="9867327at2"/>
<evidence type="ECO:0000313" key="1">
    <source>
        <dbReference type="EMBL" id="PRP91827.1"/>
    </source>
</evidence>
<sequence>MKAIRVALRSSALLALGTLMLACSPEEKAEKVFEKYENAFAECKKITEEVGADPGTHYCTKITSMALEMSLDDTGIDKGTRDEMISGWVGSNPLGKFYADETAREAIQER</sequence>
<proteinExistence type="predicted"/>
<dbReference type="Proteomes" id="UP000237968">
    <property type="component" value="Unassembled WGS sequence"/>
</dbReference>
<gene>
    <name evidence="1" type="ORF">ENSA5_52650</name>
</gene>
<keyword evidence="2" id="KW-1185">Reference proteome</keyword>
<evidence type="ECO:0000313" key="2">
    <source>
        <dbReference type="Proteomes" id="UP000237968"/>
    </source>
</evidence>
<dbReference type="RefSeq" id="WP_106394490.1">
    <property type="nucleotide sequence ID" value="NZ_PVNK01000231.1"/>
</dbReference>
<protein>
    <recommendedName>
        <fullName evidence="3">Lipoprotein</fullName>
    </recommendedName>
</protein>
<evidence type="ECO:0008006" key="3">
    <source>
        <dbReference type="Google" id="ProtNLM"/>
    </source>
</evidence>
<organism evidence="1 2">
    <name type="scientific">Enhygromyxa salina</name>
    <dbReference type="NCBI Taxonomy" id="215803"/>
    <lineage>
        <taxon>Bacteria</taxon>
        <taxon>Pseudomonadati</taxon>
        <taxon>Myxococcota</taxon>
        <taxon>Polyangia</taxon>
        <taxon>Nannocystales</taxon>
        <taxon>Nannocystaceae</taxon>
        <taxon>Enhygromyxa</taxon>
    </lineage>
</organism>
<dbReference type="EMBL" id="PVNK01000231">
    <property type="protein sequence ID" value="PRP91827.1"/>
    <property type="molecule type" value="Genomic_DNA"/>
</dbReference>
<accession>A0A2S9XG65</accession>
<reference evidence="1 2" key="1">
    <citation type="submission" date="2018-03" db="EMBL/GenBank/DDBJ databases">
        <title>Draft Genome Sequences of the Obligatory Marine Myxobacteria Enhygromyxa salina SWB005.</title>
        <authorList>
            <person name="Poehlein A."/>
            <person name="Moghaddam J.A."/>
            <person name="Harms H."/>
            <person name="Alanjari M."/>
            <person name="Koenig G.M."/>
            <person name="Daniel R."/>
            <person name="Schaeberle T.F."/>
        </authorList>
    </citation>
    <scope>NUCLEOTIDE SEQUENCE [LARGE SCALE GENOMIC DNA]</scope>
    <source>
        <strain evidence="1 2">SWB005</strain>
    </source>
</reference>
<name>A0A2S9XG65_9BACT</name>
<dbReference type="AlphaFoldDB" id="A0A2S9XG65"/>